<reference evidence="1" key="1">
    <citation type="submission" date="2018-05" db="EMBL/GenBank/DDBJ databases">
        <authorList>
            <person name="Lanie J.A."/>
            <person name="Ng W.-L."/>
            <person name="Kazmierczak K.M."/>
            <person name="Andrzejewski T.M."/>
            <person name="Davidsen T.M."/>
            <person name="Wayne K.J."/>
            <person name="Tettelin H."/>
            <person name="Glass J.I."/>
            <person name="Rusch D."/>
            <person name="Podicherti R."/>
            <person name="Tsui H.-C.T."/>
            <person name="Winkler M.E."/>
        </authorList>
    </citation>
    <scope>NUCLEOTIDE SEQUENCE</scope>
    <source>
        <strain evidence="1">KNB</strain>
    </source>
</reference>
<proteinExistence type="predicted"/>
<protein>
    <submittedName>
        <fullName evidence="1">Uncharacterized protein</fullName>
    </submittedName>
</protein>
<evidence type="ECO:0000313" key="1">
    <source>
        <dbReference type="EMBL" id="SPS05929.1"/>
    </source>
</evidence>
<dbReference type="AlphaFoldDB" id="A0A2X0QUY0"/>
<sequence>MIPDDIFPRVAWMQCNEFQLESRAETFYAFFMLHGRLMSVHRRFNLDLPYNSLSAERYASEIILSEYTEDGGQITRKMESLLCQGEDPRVVSDGTRAYVLCRPGIHEDSESAGHYRLVALPDRVVTGIHLPQEMQAGKNWQPFIQAGRLYVVHGYDPVTLFEIREDGSLGQMNREVGQFAIPAAHDGYTMVRGGSNGVEEEGVVYGLGHMTVRRYDHRPFFWTLNHRQQIYLHIPPGFLGLREKGFNIVDPTSLFLMNGRVYLGLAASERDWFYPQRFLDMLVEFPLSAVSELASFSRSPVAVELDSPEWHCFPASRTFFPEDLCHQIPVDVTSGGVRSRGDSGCLIHGPYLPVREPGNFVASLTYSSPCAMEDEQVGNFDISFYLDGESRGEAACPMHGTNDRPLTLELPFSTDQHVGTLLETRVHASGNAQIEIFNIRIMQSKNPGNGGAAE</sequence>
<name>A0A2X0QUY0_9PROT</name>
<gene>
    <name evidence="1" type="ORF">NITFAB_1519</name>
</gene>
<accession>A0A2X0QUY0</accession>
<organism evidence="1">
    <name type="scientific">Candidatus Nitrotoga fabula</name>
    <dbReference type="NCBI Taxonomy" id="2182327"/>
    <lineage>
        <taxon>Bacteria</taxon>
        <taxon>Pseudomonadati</taxon>
        <taxon>Pseudomonadota</taxon>
        <taxon>Betaproteobacteria</taxon>
        <taxon>Nitrosomonadales</taxon>
        <taxon>Gallionellaceae</taxon>
        <taxon>Candidatus Nitrotoga</taxon>
    </lineage>
</organism>
<dbReference type="EMBL" id="LS423452">
    <property type="protein sequence ID" value="SPS05929.1"/>
    <property type="molecule type" value="Genomic_DNA"/>
</dbReference>